<protein>
    <submittedName>
        <fullName evidence="1">Uncharacterized protein</fullName>
    </submittedName>
</protein>
<accession>A0A4R5K870</accession>
<evidence type="ECO:0000313" key="1">
    <source>
        <dbReference type="EMBL" id="TDF91321.1"/>
    </source>
</evidence>
<dbReference type="OrthoDB" id="2466780at2"/>
<dbReference type="Proteomes" id="UP000295636">
    <property type="component" value="Unassembled WGS sequence"/>
</dbReference>
<comment type="caution">
    <text evidence="1">The sequence shown here is derived from an EMBL/GenBank/DDBJ whole genome shotgun (WGS) entry which is preliminary data.</text>
</comment>
<evidence type="ECO:0000313" key="2">
    <source>
        <dbReference type="Proteomes" id="UP000295636"/>
    </source>
</evidence>
<dbReference type="AlphaFoldDB" id="A0A4R5K870"/>
<organism evidence="1 2">
    <name type="scientific">Paenibacillus piri</name>
    <dbReference type="NCBI Taxonomy" id="2547395"/>
    <lineage>
        <taxon>Bacteria</taxon>
        <taxon>Bacillati</taxon>
        <taxon>Bacillota</taxon>
        <taxon>Bacilli</taxon>
        <taxon>Bacillales</taxon>
        <taxon>Paenibacillaceae</taxon>
        <taxon>Paenibacillus</taxon>
    </lineage>
</organism>
<gene>
    <name evidence="1" type="ORF">E1757_32845</name>
</gene>
<dbReference type="EMBL" id="SMRT01000028">
    <property type="protein sequence ID" value="TDF91321.1"/>
    <property type="molecule type" value="Genomic_DNA"/>
</dbReference>
<dbReference type="RefSeq" id="WP_133236226.1">
    <property type="nucleotide sequence ID" value="NZ_SMRT01000028.1"/>
</dbReference>
<sequence length="133" mass="14884">MAAWFREVRRYPVSKQSAATGNGSQGGKGAASVISKRVLKAITIAAGSYLLKTDIQSGKEEKVYSVSNQIINSLIGYDITLYWIEYDKKRDESGNINWKLIMMDLTSHKVTELQRGVGQDQIDPPVLRSYKNK</sequence>
<reference evidence="1 2" key="1">
    <citation type="submission" date="2019-03" db="EMBL/GenBank/DDBJ databases">
        <title>This is whole genome sequence of Paenibacillus sp MS74 strain.</title>
        <authorList>
            <person name="Trinh H.N."/>
        </authorList>
    </citation>
    <scope>NUCLEOTIDE SEQUENCE [LARGE SCALE GENOMIC DNA]</scope>
    <source>
        <strain evidence="1 2">MS74</strain>
    </source>
</reference>
<name>A0A4R5K870_9BACL</name>
<keyword evidence="2" id="KW-1185">Reference proteome</keyword>
<proteinExistence type="predicted"/>